<evidence type="ECO:0000259" key="7">
    <source>
        <dbReference type="PROSITE" id="PS50968"/>
    </source>
</evidence>
<proteinExistence type="predicted"/>
<dbReference type="SUPFAM" id="SSF51230">
    <property type="entry name" value="Single hybrid motif"/>
    <property type="match status" value="1"/>
</dbReference>
<dbReference type="InterPro" id="IPR016185">
    <property type="entry name" value="PreATP-grasp_dom_sf"/>
</dbReference>
<dbReference type="SUPFAM" id="SSF52440">
    <property type="entry name" value="PreATP-grasp domain"/>
    <property type="match status" value="1"/>
</dbReference>
<dbReference type="SUPFAM" id="SSF51246">
    <property type="entry name" value="Rudiment single hybrid motif"/>
    <property type="match status" value="1"/>
</dbReference>
<dbReference type="InterPro" id="IPR011053">
    <property type="entry name" value="Single_hybrid_motif"/>
</dbReference>
<sequence>MKIQKILVANRGEIALRIIKTIRELGLDSVAIYSDADFDGIHVHNADEAVFIPNGYLDQDQIIQKAKEMNVDAIHPGYGFLSENADFCRKVISAKIKWIGPDPETIELMGDKINSKELCLKEGIPTLLKTTNAKDATKIGYPILVKASAGGGGKGMRIVENKKDLDEAIDAAKREAKSSFGDERIFLEKYIRKSRHIEVQILGDNYGNVVHLYERECSIQRRHQKIIEESPSPRLTSSLRSEITKSAVTLASKIGYKSAGTVEYLFDEDTNEFWFLEVNTRLQVEHPVTELVTSVDLVKEQIKIVEGKKLSFKQKDIKQNGSAIEVRLYAENPKNNFLPEIGQIAALSYPDSKSVRWDIGIKKNDVITPNFDPMLAKIIAYGETRKQATSLLRKELENTHLAGIRTNKEFLIKCLENSSFKRGKTTSDFIERESKKLFVERSKKDVDILMKIATLWTHEKTKEENTRLAFLPRNWTNGTLPKSYVEYEYEEELFCYEYTAENQKILINRKLFERISTSTASNIKLTPEGIALQLDERFITAKVTENKDNITLNDGFGDIVFKKLPKFSDPNELIIEGSLTAPMPGKILKINIKKGSQVSQGEALIILEAMKMEHTIKANTEGTVTEVFVNVGDQVENGADLMKVE</sequence>
<comment type="caution">
    <text evidence="10">The sequence shown here is derived from an EMBL/GenBank/DDBJ whole genome shotgun (WGS) entry which is preliminary data.</text>
</comment>
<comment type="cofactor">
    <cofactor evidence="1">
        <name>biotin</name>
        <dbReference type="ChEBI" id="CHEBI:57586"/>
    </cofactor>
</comment>
<dbReference type="CDD" id="cd06850">
    <property type="entry name" value="biotinyl_domain"/>
    <property type="match status" value="1"/>
</dbReference>
<evidence type="ECO:0000256" key="5">
    <source>
        <dbReference type="ARBA" id="ARBA00023267"/>
    </source>
</evidence>
<dbReference type="PANTHER" id="PTHR18866">
    <property type="entry name" value="CARBOXYLASE:PYRUVATE/ACETYL-COA/PROPIONYL-COA CARBOXYLASE"/>
    <property type="match status" value="1"/>
</dbReference>
<dbReference type="Pfam" id="PF00289">
    <property type="entry name" value="Biotin_carb_N"/>
    <property type="match status" value="1"/>
</dbReference>
<feature type="domain" description="ATP-grasp" evidence="8">
    <location>
        <begin position="116"/>
        <end position="306"/>
    </location>
</feature>
<dbReference type="InterPro" id="IPR001882">
    <property type="entry name" value="Biotin_BS"/>
</dbReference>
<dbReference type="Proteomes" id="UP000252147">
    <property type="component" value="Unassembled WGS sequence"/>
</dbReference>
<feature type="domain" description="Biotin carboxylation" evidence="9">
    <location>
        <begin position="2"/>
        <end position="435"/>
    </location>
</feature>
<dbReference type="InterPro" id="IPR011054">
    <property type="entry name" value="Rudment_hybrid_motif"/>
</dbReference>
<evidence type="ECO:0000259" key="8">
    <source>
        <dbReference type="PROSITE" id="PS50975"/>
    </source>
</evidence>
<dbReference type="PROSITE" id="PS00866">
    <property type="entry name" value="CPSASE_1"/>
    <property type="match status" value="1"/>
</dbReference>
<dbReference type="PROSITE" id="PS50979">
    <property type="entry name" value="BC"/>
    <property type="match status" value="1"/>
</dbReference>
<dbReference type="FunFam" id="3.30.1490.20:FF:000003">
    <property type="entry name" value="acetyl-CoA carboxylase isoform X1"/>
    <property type="match status" value="1"/>
</dbReference>
<keyword evidence="5" id="KW-0092">Biotin</keyword>
<dbReference type="SUPFAM" id="SSF56059">
    <property type="entry name" value="Glutathione synthetase ATP-binding domain-like"/>
    <property type="match status" value="1"/>
</dbReference>
<dbReference type="GO" id="GO:0046872">
    <property type="term" value="F:metal ion binding"/>
    <property type="evidence" value="ECO:0007669"/>
    <property type="project" value="InterPro"/>
</dbReference>
<dbReference type="PANTHER" id="PTHR18866:SF33">
    <property type="entry name" value="METHYLCROTONOYL-COA CARBOXYLASE SUBUNIT ALPHA, MITOCHONDRIAL-RELATED"/>
    <property type="match status" value="1"/>
</dbReference>
<organism evidence="10 11">
    <name type="scientific">SAR86 cluster bacterium</name>
    <dbReference type="NCBI Taxonomy" id="2030880"/>
    <lineage>
        <taxon>Bacteria</taxon>
        <taxon>Pseudomonadati</taxon>
        <taxon>Pseudomonadota</taxon>
        <taxon>Gammaproteobacteria</taxon>
        <taxon>SAR86 cluster</taxon>
    </lineage>
</organism>
<accession>A0A368BNE7</accession>
<dbReference type="FunFam" id="2.40.50.100:FF:000003">
    <property type="entry name" value="Acetyl-CoA carboxylase biotin carboxyl carrier protein"/>
    <property type="match status" value="1"/>
</dbReference>
<dbReference type="InterPro" id="IPR011761">
    <property type="entry name" value="ATP-grasp"/>
</dbReference>
<evidence type="ECO:0000256" key="6">
    <source>
        <dbReference type="PROSITE-ProRule" id="PRU00409"/>
    </source>
</evidence>
<dbReference type="SMART" id="SM00878">
    <property type="entry name" value="Biotin_carb_C"/>
    <property type="match status" value="1"/>
</dbReference>
<dbReference type="EMBL" id="QOPD01000003">
    <property type="protein sequence ID" value="RCL38372.1"/>
    <property type="molecule type" value="Genomic_DNA"/>
</dbReference>
<dbReference type="Gene3D" id="2.40.50.100">
    <property type="match status" value="1"/>
</dbReference>
<dbReference type="Pfam" id="PF00364">
    <property type="entry name" value="Biotin_lipoyl"/>
    <property type="match status" value="1"/>
</dbReference>
<dbReference type="Pfam" id="PF02785">
    <property type="entry name" value="Biotin_carb_C"/>
    <property type="match status" value="1"/>
</dbReference>
<dbReference type="PROSITE" id="PS50975">
    <property type="entry name" value="ATP_GRASP"/>
    <property type="match status" value="1"/>
</dbReference>
<dbReference type="InterPro" id="IPR050856">
    <property type="entry name" value="Biotin_carboxylase_complex"/>
</dbReference>
<keyword evidence="2" id="KW-0436">Ligase</keyword>
<dbReference type="Gene3D" id="3.30.470.20">
    <property type="entry name" value="ATP-grasp fold, B domain"/>
    <property type="match status" value="1"/>
</dbReference>
<reference evidence="10 11" key="1">
    <citation type="journal article" date="2018" name="Microbiome">
        <title>Fine metagenomic profile of the Mediterranean stratified and mixed water columns revealed by assembly and recruitment.</title>
        <authorList>
            <person name="Haro-Moreno J.M."/>
            <person name="Lopez-Perez M."/>
            <person name="De La Torre J.R."/>
            <person name="Picazo A."/>
            <person name="Camacho A."/>
            <person name="Rodriguez-Valera F."/>
        </authorList>
    </citation>
    <scope>NUCLEOTIDE SEQUENCE [LARGE SCALE GENOMIC DNA]</scope>
    <source>
        <strain evidence="10">MED-G83</strain>
    </source>
</reference>
<dbReference type="InterPro" id="IPR000089">
    <property type="entry name" value="Biotin_lipoyl"/>
</dbReference>
<protein>
    <submittedName>
        <fullName evidence="10">ATP-grasp domain-containing protein</fullName>
    </submittedName>
</protein>
<feature type="domain" description="Lipoyl-binding" evidence="7">
    <location>
        <begin position="570"/>
        <end position="645"/>
    </location>
</feature>
<dbReference type="AlphaFoldDB" id="A0A368BNE7"/>
<dbReference type="GO" id="GO:0005524">
    <property type="term" value="F:ATP binding"/>
    <property type="evidence" value="ECO:0007669"/>
    <property type="project" value="UniProtKB-UniRule"/>
</dbReference>
<evidence type="ECO:0000256" key="3">
    <source>
        <dbReference type="ARBA" id="ARBA00022741"/>
    </source>
</evidence>
<dbReference type="Pfam" id="PF02786">
    <property type="entry name" value="CPSase_L_D2"/>
    <property type="match status" value="1"/>
</dbReference>
<evidence type="ECO:0000256" key="4">
    <source>
        <dbReference type="ARBA" id="ARBA00022840"/>
    </source>
</evidence>
<evidence type="ECO:0000256" key="1">
    <source>
        <dbReference type="ARBA" id="ARBA00001953"/>
    </source>
</evidence>
<evidence type="ECO:0000313" key="11">
    <source>
        <dbReference type="Proteomes" id="UP000252147"/>
    </source>
</evidence>
<dbReference type="PROSITE" id="PS50968">
    <property type="entry name" value="BIOTINYL_LIPOYL"/>
    <property type="match status" value="1"/>
</dbReference>
<dbReference type="InterPro" id="IPR011764">
    <property type="entry name" value="Biotin_carboxylation_dom"/>
</dbReference>
<gene>
    <name evidence="10" type="ORF">DBW97_02385</name>
</gene>
<keyword evidence="3 6" id="KW-0547">Nucleotide-binding</keyword>
<dbReference type="InterPro" id="IPR005479">
    <property type="entry name" value="CPAse_ATP-bd"/>
</dbReference>
<evidence type="ECO:0000313" key="10">
    <source>
        <dbReference type="EMBL" id="RCL38372.1"/>
    </source>
</evidence>
<keyword evidence="4 6" id="KW-0067">ATP-binding</keyword>
<dbReference type="InterPro" id="IPR005481">
    <property type="entry name" value="BC-like_N"/>
</dbReference>
<name>A0A368BNE7_9GAMM</name>
<evidence type="ECO:0000259" key="9">
    <source>
        <dbReference type="PROSITE" id="PS50979"/>
    </source>
</evidence>
<dbReference type="PROSITE" id="PS00867">
    <property type="entry name" value="CPSASE_2"/>
    <property type="match status" value="1"/>
</dbReference>
<dbReference type="InterPro" id="IPR005482">
    <property type="entry name" value="Biotin_COase_C"/>
</dbReference>
<dbReference type="PROSITE" id="PS00188">
    <property type="entry name" value="BIOTIN"/>
    <property type="match status" value="1"/>
</dbReference>
<dbReference type="GO" id="GO:0016874">
    <property type="term" value="F:ligase activity"/>
    <property type="evidence" value="ECO:0007669"/>
    <property type="project" value="UniProtKB-KW"/>
</dbReference>
<evidence type="ECO:0000256" key="2">
    <source>
        <dbReference type="ARBA" id="ARBA00022598"/>
    </source>
</evidence>